<evidence type="ECO:0000256" key="1">
    <source>
        <dbReference type="SAM" id="SignalP"/>
    </source>
</evidence>
<organism evidence="3 4">
    <name type="scientific">Porphyromonas crevioricanis</name>
    <dbReference type="NCBI Taxonomy" id="393921"/>
    <lineage>
        <taxon>Bacteria</taxon>
        <taxon>Pseudomonadati</taxon>
        <taxon>Bacteroidota</taxon>
        <taxon>Bacteroidia</taxon>
        <taxon>Bacteroidales</taxon>
        <taxon>Porphyromonadaceae</taxon>
        <taxon>Porphyromonas</taxon>
    </lineage>
</organism>
<feature type="signal peptide" evidence="1">
    <location>
        <begin position="1"/>
        <end position="31"/>
    </location>
</feature>
<evidence type="ECO:0000313" key="4">
    <source>
        <dbReference type="Proteomes" id="UP000030136"/>
    </source>
</evidence>
<reference evidence="3 4" key="1">
    <citation type="submission" date="2014-08" db="EMBL/GenBank/DDBJ databases">
        <title>Porphyromonas crevioricanis strain:COT-253_OH1447 Genome sequencing.</title>
        <authorList>
            <person name="Wallis C."/>
            <person name="Deusch O."/>
            <person name="O'Flynn C."/>
            <person name="Davis I."/>
            <person name="Jospin G."/>
            <person name="Darling A.E."/>
            <person name="Coil D.A."/>
            <person name="Alexiev A."/>
            <person name="Horsfall A."/>
            <person name="Kirkwood N."/>
            <person name="Harris S."/>
            <person name="Eisen J.A."/>
        </authorList>
    </citation>
    <scope>NUCLEOTIDE SEQUENCE [LARGE SCALE GENOMIC DNA]</scope>
    <source>
        <strain evidence="4">COT-253 OH1447</strain>
    </source>
</reference>
<feature type="chain" id="PRO_5044331649" description="Outer membrane protein beta-barrel domain-containing protein" evidence="1">
    <location>
        <begin position="32"/>
        <end position="258"/>
    </location>
</feature>
<evidence type="ECO:0000259" key="2">
    <source>
        <dbReference type="Pfam" id="PF13568"/>
    </source>
</evidence>
<name>A0AB34PKI1_9PORP</name>
<dbReference type="EMBL" id="JQJC01000002">
    <property type="protein sequence ID" value="KGN96909.1"/>
    <property type="molecule type" value="Genomic_DNA"/>
</dbReference>
<proteinExistence type="predicted"/>
<dbReference type="Proteomes" id="UP000030136">
    <property type="component" value="Unassembled WGS sequence"/>
</dbReference>
<comment type="caution">
    <text evidence="3">The sequence shown here is derived from an EMBL/GenBank/DDBJ whole genome shotgun (WGS) entry which is preliminary data.</text>
</comment>
<protein>
    <recommendedName>
        <fullName evidence="2">Outer membrane protein beta-barrel domain-containing protein</fullName>
    </recommendedName>
</protein>
<dbReference type="InterPro" id="IPR025665">
    <property type="entry name" value="Beta-barrel_OMP_2"/>
</dbReference>
<gene>
    <name evidence="3" type="ORF">HQ38_01155</name>
</gene>
<keyword evidence="1" id="KW-0732">Signal</keyword>
<evidence type="ECO:0000313" key="3">
    <source>
        <dbReference type="EMBL" id="KGN96909.1"/>
    </source>
</evidence>
<dbReference type="Pfam" id="PF13568">
    <property type="entry name" value="OMP_b-brl_2"/>
    <property type="match status" value="1"/>
</dbReference>
<feature type="domain" description="Outer membrane protein beta-barrel" evidence="2">
    <location>
        <begin position="31"/>
        <end position="224"/>
    </location>
</feature>
<accession>A0AB34PKI1</accession>
<sequence>MFVILKKNRKSMKKSILISVLFAAFIGTTGAQNKFQFRADANLSASKMLVSNAGEVFENGSKPSKQYRFSAGVDIPLGTVLYLNTGLTFATKGGELQYDLLKLGVKEGLIKVRTKQVQLPVNLGFRLALGDLLGFSLQAGPYLSYALSGEANFTSHLGTNYTIGLYREYSKEELDNLGLLIKKAIKNDESLANRFDLGIGATAIVDIARFYIQIGAEYGLFNMLNRDALGDQIKALNKKSNSLSINNISSHIGLGIRF</sequence>
<dbReference type="AlphaFoldDB" id="A0AB34PKI1"/>